<accession>A0AAE1FHM3</accession>
<sequence>MPRDERNTSSPMEKEMLRKDVTDDDDDDDDDDTLGTPEQRESILLVRLPKLKREKSYSETLERRRRRVKFSTSGLRERCHCGHSGV</sequence>
<reference evidence="2" key="1">
    <citation type="submission" date="2023-10" db="EMBL/GenBank/DDBJ databases">
        <title>Genome assemblies of two species of porcelain crab, Petrolisthes cinctipes and Petrolisthes manimaculis (Anomura: Porcellanidae).</title>
        <authorList>
            <person name="Angst P."/>
        </authorList>
    </citation>
    <scope>NUCLEOTIDE SEQUENCE</scope>
    <source>
        <strain evidence="2">PB745_01</strain>
        <tissue evidence="2">Gill</tissue>
    </source>
</reference>
<name>A0AAE1FHM3_PETCI</name>
<feature type="compositionally biased region" description="Basic and acidic residues" evidence="1">
    <location>
        <begin position="1"/>
        <end position="21"/>
    </location>
</feature>
<evidence type="ECO:0000313" key="2">
    <source>
        <dbReference type="EMBL" id="KAK3873545.1"/>
    </source>
</evidence>
<dbReference type="AlphaFoldDB" id="A0AAE1FHM3"/>
<evidence type="ECO:0000313" key="3">
    <source>
        <dbReference type="Proteomes" id="UP001286313"/>
    </source>
</evidence>
<keyword evidence="3" id="KW-1185">Reference proteome</keyword>
<comment type="caution">
    <text evidence="2">The sequence shown here is derived from an EMBL/GenBank/DDBJ whole genome shotgun (WGS) entry which is preliminary data.</text>
</comment>
<gene>
    <name evidence="2" type="ORF">Pcinc_021447</name>
</gene>
<dbReference type="EMBL" id="JAWQEG010002213">
    <property type="protein sequence ID" value="KAK3873545.1"/>
    <property type="molecule type" value="Genomic_DNA"/>
</dbReference>
<proteinExistence type="predicted"/>
<evidence type="ECO:0000256" key="1">
    <source>
        <dbReference type="SAM" id="MobiDB-lite"/>
    </source>
</evidence>
<feature type="compositionally biased region" description="Acidic residues" evidence="1">
    <location>
        <begin position="22"/>
        <end position="33"/>
    </location>
</feature>
<organism evidence="2 3">
    <name type="scientific">Petrolisthes cinctipes</name>
    <name type="common">Flat porcelain crab</name>
    <dbReference type="NCBI Taxonomy" id="88211"/>
    <lineage>
        <taxon>Eukaryota</taxon>
        <taxon>Metazoa</taxon>
        <taxon>Ecdysozoa</taxon>
        <taxon>Arthropoda</taxon>
        <taxon>Crustacea</taxon>
        <taxon>Multicrustacea</taxon>
        <taxon>Malacostraca</taxon>
        <taxon>Eumalacostraca</taxon>
        <taxon>Eucarida</taxon>
        <taxon>Decapoda</taxon>
        <taxon>Pleocyemata</taxon>
        <taxon>Anomura</taxon>
        <taxon>Galatheoidea</taxon>
        <taxon>Porcellanidae</taxon>
        <taxon>Petrolisthes</taxon>
    </lineage>
</organism>
<feature type="region of interest" description="Disordered" evidence="1">
    <location>
        <begin position="1"/>
        <end position="47"/>
    </location>
</feature>
<dbReference type="Proteomes" id="UP001286313">
    <property type="component" value="Unassembled WGS sequence"/>
</dbReference>
<protein>
    <submittedName>
        <fullName evidence="2">Uncharacterized protein</fullName>
    </submittedName>
</protein>